<reference evidence="3" key="1">
    <citation type="journal article" date="2019" name="Int. J. Syst. Evol. Microbiol.">
        <title>The Global Catalogue of Microorganisms (GCM) 10K type strain sequencing project: providing services to taxonomists for standard genome sequencing and annotation.</title>
        <authorList>
            <consortium name="The Broad Institute Genomics Platform"/>
            <consortium name="The Broad Institute Genome Sequencing Center for Infectious Disease"/>
            <person name="Wu L."/>
            <person name="Ma J."/>
        </authorList>
    </citation>
    <scope>NUCLEOTIDE SEQUENCE [LARGE SCALE GENOMIC DNA]</scope>
    <source>
        <strain evidence="3">JCM 18304</strain>
    </source>
</reference>
<proteinExistence type="predicted"/>
<feature type="region of interest" description="Disordered" evidence="1">
    <location>
        <begin position="45"/>
        <end position="65"/>
    </location>
</feature>
<gene>
    <name evidence="2" type="ORF">GCM10023322_65780</name>
</gene>
<dbReference type="Proteomes" id="UP001501570">
    <property type="component" value="Unassembled WGS sequence"/>
</dbReference>
<dbReference type="EMBL" id="BAABJQ010000027">
    <property type="protein sequence ID" value="GAA5196566.1"/>
    <property type="molecule type" value="Genomic_DNA"/>
</dbReference>
<comment type="caution">
    <text evidence="2">The sequence shown here is derived from an EMBL/GenBank/DDBJ whole genome shotgun (WGS) entry which is preliminary data.</text>
</comment>
<keyword evidence="3" id="KW-1185">Reference proteome</keyword>
<evidence type="ECO:0000256" key="1">
    <source>
        <dbReference type="SAM" id="MobiDB-lite"/>
    </source>
</evidence>
<protein>
    <submittedName>
        <fullName evidence="2">Uncharacterized protein</fullName>
    </submittedName>
</protein>
<name>A0ABP9SJY7_9ACTN</name>
<sequence>MVDNQHRKPAQGRARKRAIRAQAARTGVSYLVAARQLAGALRAGGEPAGGMPASQGRTVYPAGSDSHRRGLVEHRQRRSLAQRVQDARLAADLPDGRARHLADRFPPSRGEEGTGAGPLYHGAGRCAALSCLYLVLTHERPDLVPSTGELAWEAELGEETAIDTACAGLDRAARRLLDGDLAGLYPRIKAAASAPVGALIGHCPVRVPGPDAFRGARQILDAVLVVGEDGHAPGTRVRIVAGPHADATGTIIGALWEPTGPPSRYEVWPDGWPSAVITAPDELWVLSRDEPPALA</sequence>
<organism evidence="2 3">
    <name type="scientific">Rugosimonospora acidiphila</name>
    <dbReference type="NCBI Taxonomy" id="556531"/>
    <lineage>
        <taxon>Bacteria</taxon>
        <taxon>Bacillati</taxon>
        <taxon>Actinomycetota</taxon>
        <taxon>Actinomycetes</taxon>
        <taxon>Micromonosporales</taxon>
        <taxon>Micromonosporaceae</taxon>
        <taxon>Rugosimonospora</taxon>
    </lineage>
</organism>
<accession>A0ABP9SJY7</accession>
<evidence type="ECO:0000313" key="2">
    <source>
        <dbReference type="EMBL" id="GAA5196566.1"/>
    </source>
</evidence>
<evidence type="ECO:0000313" key="3">
    <source>
        <dbReference type="Proteomes" id="UP001501570"/>
    </source>
</evidence>